<protein>
    <submittedName>
        <fullName evidence="2">Uncharacterized protein</fullName>
    </submittedName>
</protein>
<accession>A0AAP0KV90</accession>
<keyword evidence="3" id="KW-1185">Reference proteome</keyword>
<proteinExistence type="predicted"/>
<dbReference type="Proteomes" id="UP001419268">
    <property type="component" value="Unassembled WGS sequence"/>
</dbReference>
<dbReference type="AlphaFoldDB" id="A0AAP0KV90"/>
<evidence type="ECO:0000313" key="3">
    <source>
        <dbReference type="Proteomes" id="UP001419268"/>
    </source>
</evidence>
<dbReference type="EMBL" id="JBBNAG010000002">
    <property type="protein sequence ID" value="KAK9158613.1"/>
    <property type="molecule type" value="Genomic_DNA"/>
</dbReference>
<evidence type="ECO:0000256" key="1">
    <source>
        <dbReference type="SAM" id="MobiDB-lite"/>
    </source>
</evidence>
<evidence type="ECO:0000313" key="2">
    <source>
        <dbReference type="EMBL" id="KAK9158613.1"/>
    </source>
</evidence>
<organism evidence="2 3">
    <name type="scientific">Stephania cephalantha</name>
    <dbReference type="NCBI Taxonomy" id="152367"/>
    <lineage>
        <taxon>Eukaryota</taxon>
        <taxon>Viridiplantae</taxon>
        <taxon>Streptophyta</taxon>
        <taxon>Embryophyta</taxon>
        <taxon>Tracheophyta</taxon>
        <taxon>Spermatophyta</taxon>
        <taxon>Magnoliopsida</taxon>
        <taxon>Ranunculales</taxon>
        <taxon>Menispermaceae</taxon>
        <taxon>Menispermoideae</taxon>
        <taxon>Cissampelideae</taxon>
        <taxon>Stephania</taxon>
    </lineage>
</organism>
<sequence length="80" mass="9097">MGLRTSTRAPTPPDTRIQPDKLPIPELRRGACNCHRKKRQFHFVQSASPTQRIWLSVADIRIGPTNVIEVILIPKIVYVP</sequence>
<name>A0AAP0KV90_9MAGN</name>
<reference evidence="2 3" key="1">
    <citation type="submission" date="2024-01" db="EMBL/GenBank/DDBJ databases">
        <title>Genome assemblies of Stephania.</title>
        <authorList>
            <person name="Yang L."/>
        </authorList>
    </citation>
    <scope>NUCLEOTIDE SEQUENCE [LARGE SCALE GENOMIC DNA]</scope>
    <source>
        <strain evidence="2">JXDWG</strain>
        <tissue evidence="2">Leaf</tissue>
    </source>
</reference>
<gene>
    <name evidence="2" type="ORF">Scep_005187</name>
</gene>
<comment type="caution">
    <text evidence="2">The sequence shown here is derived from an EMBL/GenBank/DDBJ whole genome shotgun (WGS) entry which is preliminary data.</text>
</comment>
<feature type="region of interest" description="Disordered" evidence="1">
    <location>
        <begin position="1"/>
        <end position="21"/>
    </location>
</feature>